<evidence type="ECO:0000313" key="5">
    <source>
        <dbReference type="EMBL" id="EUD72036.1"/>
    </source>
</evidence>
<dbReference type="VEuPathDB" id="PlasmoDB:PVPCR_0802020"/>
<dbReference type="InterPro" id="IPR009091">
    <property type="entry name" value="RCC1/BLIP-II"/>
</dbReference>
<feature type="compositionally biased region" description="Polar residues" evidence="3">
    <location>
        <begin position="31"/>
        <end position="53"/>
    </location>
</feature>
<feature type="compositionally biased region" description="Polar residues" evidence="3">
    <location>
        <begin position="488"/>
        <end position="500"/>
    </location>
</feature>
<dbReference type="PANTHER" id="PTHR46207:SF1">
    <property type="entry name" value="PROTEIN RCC2"/>
    <property type="match status" value="1"/>
</dbReference>
<evidence type="ECO:0000313" key="4">
    <source>
        <dbReference type="EMBL" id="CAD2103024.1"/>
    </source>
</evidence>
<sequence>MSIDTRGSKINLFIINDINNSDCKDGEQEESTLSVDKQQETDNNTTENIQNSDNTNINEKKKEIITHKIYYPQVKIVKVSCGKSIIAFLSQVGKIYCWHLDNKEDCDKNVPYLLVDNILKNKTIHDVSSGSNHIAFVSKDGDLFTYGDNSYGQLGNNTIDKGYQENDKNINNNDDNNYKPSNNYKTYKIYKVNLENNIIKNVYCSDKYTLYLTIDGMLYGFGLINENFLKSKQNQDKINKTLLYPHLIDTNNIAFKKIAIGNNFILGINFNNNVYSWGSNDNGVLGHGNFLDYSEPNKIENLKNVNFISAGKISLCKTTDDDIYIWGDTYGNKPNIIKNKFDSLHINSNYIIGLCSQKNMWIKNINTSSHGYYINNLKINLISSYDNLIIGVDNFLQTDNVVDTKMDSIPNKNPNSSLETNSESVSEDPNEDDKAGVEGEENVKDEVDAKEDEHYQNHEHQTAVPLDAPQNVDNVDNNKDTDDACDLKQSQENAETQNFKDQIDDKKVKTESTLKCNEEANPSDISPTNENDNIIDSDDKDENDNMNALKNDDDNSVSASPDNDNSSSLKESETEINDKKGDPNESKTDKINESNNSDLINFSLSESDEKEIKEDAPSKFNPICKMENDSNYFDNNNDDSTFEMDSNYDDKTEAHNINFNMENENIEDLYNSTNSISDDNECDVEDELSKYYDEEEDFFSTNFYGLSESDYLDAKNIIIINNDQNNANLKSALKKTPSTTEIRKSVSFSKYTYDLERDSYEPINVNLDYDGNIIESDDDKNSEYSDDSYEENRCDQLNESHIMDFEASNIDNTCREYFNFPNDQGYHKMENEQDNETDISNVNKNGDNDFENYYKEQLEESANCNNDSMVNNTYLIKNENIKMEINNEEYCQNGELDMNNTDLSVEDSNIEKCYENTSIEEKDNLKNIEAFENANISSTYFRDHEINEDKTNDENYINNNITDMNILNKYTDYNTNVCTNQNVELNPICTNNEEDEIYIFGIGNFLYNFDMLKDFIKKIRKKAKYNKKLLNYEKKEKSGKYRLHILLSTNTIFNIKKKFKIRYNISKKNIKKKYLTKSMKNYYQNMILKNQRIEKESEIKTFPLLRTNNKKRINTIDMSNYNKHDDLINLNTIISQNDQLNLIKNQSTKKKQSTIANNNIFCKIVTNNKNKTISEVATKNEKNANKLLTSQNILENEKNANKLLTSQNVLKNGKKNLVLINTKNKAVSSGYNFVQKKKIQNLKSEQLFVSGIGVTNFCNKQVDNGIDCPNNDDVNNKEYIMDSQKIINIKEGEYYKENDKDIEISSHFSISTQNGTPMVEPINNTNNFNYMHLSTYKKGNKKDYQVSQLSKATHIIYNTENGNLIPKLQIKTPQNGKNCLSKTSGRFGKIPFNVNYEKEIINNLSDLGKNSNEINSRNNSIMKNIVCINGDPVEGNEHKVEENCSTNINGKMLKKKIIKKGSTGLYNMNSTNLKKTEANTSNVINKNKESSNLSHTIQTKPSIVTKMDNKKINKKKKDSQELIIYNNPIDNDDTNVKSKNVISIKNETTQDSIVLLNKKKKGINSTVLNKNKKVKPQKMCITDTDNYNLNEDEKNNSKSVSLLSLKGKENKTKILKNLKKEIKYMKKYISNENSKQNKTQNVETFLDENGIEKNKNMLINKVDNNMNGEEEYINCDDYCKNIKNNLETNLNKKHVYIKYAKRMLKDIKYIITEYNNIKNEKEEMCKQNNYLRFLLESTVAKTNEMIRINKNSIQTYIEKIQNENKILKNELDEESHQHHYDLQQLVNKILSIEKVKDDVIKQNGEYNNKLSLLSKQCEQYKQKEEKLLRNLDKHKSNLQKEKKKKKKKINDLKNSIKILENNYNELKENYNSIKIYNNELLTKNNQLKDETVNLKMQIKEKDIIIAQYTEQVNSSNINNILYTKHQTKNTTTLDSVKYNGDNILYSSNQLCISGDSEIAHKTCKNIEFEKRESLDDLIKTTFKNVDIKKDKEMNKLQEKLIEVLNQFAKNNKMETNYNTNTDEKDKFLFLDNLDSCTEEYKKIIQNENYKHDDTQKVISSIESIKVNNPSLAKNSGKLNEHENDKKKEKRKMKKKNLNSKNDKTEKEKKKKEDNDKKQFFSTVVTEVVASQKKDVPHNHMKNISDKESVEISELSDGNSYNLNEKVDHKKDENVCGVIEKLVNKKREKKKNKIPENSETTIRSLKKANDKIGDLKIQSIETINASSSELSDGINENVGNKTSSLKKETRLKGIEDNKNFSVKNKIPSNDDSKISTYLNKNHDGTTKNLKKTNKLLNKIIDNVFDKSMDNKSVNKNMLNIQNMIENNIKNIVSSENY</sequence>
<dbReference type="EMBL" id="KI965399">
    <property type="protein sequence ID" value="EUD72036.1"/>
    <property type="molecule type" value="Genomic_DNA"/>
</dbReference>
<name>W7B2P4_PLAVN</name>
<feature type="compositionally biased region" description="Basic and acidic residues" evidence="3">
    <location>
        <begin position="476"/>
        <end position="486"/>
    </location>
</feature>
<feature type="coiled-coil region" evidence="2">
    <location>
        <begin position="1750"/>
        <end position="1777"/>
    </location>
</feature>
<feature type="region of interest" description="Disordered" evidence="3">
    <location>
        <begin position="406"/>
        <end position="616"/>
    </location>
</feature>
<organism evidence="5 6">
    <name type="scientific">Plasmodium vinckei petteri</name>
    <dbReference type="NCBI Taxonomy" id="138298"/>
    <lineage>
        <taxon>Eukaryota</taxon>
        <taxon>Sar</taxon>
        <taxon>Alveolata</taxon>
        <taxon>Apicomplexa</taxon>
        <taxon>Aconoidasida</taxon>
        <taxon>Haemosporida</taxon>
        <taxon>Plasmodiidae</taxon>
        <taxon>Plasmodium</taxon>
        <taxon>Plasmodium (Vinckeia)</taxon>
    </lineage>
</organism>
<accession>W7B2P4</accession>
<feature type="coiled-coil region" evidence="2">
    <location>
        <begin position="1803"/>
        <end position="1897"/>
    </location>
</feature>
<feature type="compositionally biased region" description="Basic residues" evidence="3">
    <location>
        <begin position="2087"/>
        <end position="2097"/>
    </location>
</feature>
<keyword evidence="2" id="KW-0175">Coiled coil</keyword>
<evidence type="ECO:0000313" key="7">
    <source>
        <dbReference type="Proteomes" id="UP000515268"/>
    </source>
</evidence>
<dbReference type="Pfam" id="PF00415">
    <property type="entry name" value="RCC1"/>
    <property type="match status" value="1"/>
</dbReference>
<protein>
    <submittedName>
        <fullName evidence="4">Regulator of chromosome condensation, putative</fullName>
    </submittedName>
</protein>
<dbReference type="SUPFAM" id="SSF50985">
    <property type="entry name" value="RCC1/BLIP-II"/>
    <property type="match status" value="1"/>
</dbReference>
<feature type="compositionally biased region" description="Basic and acidic residues" evidence="3">
    <location>
        <begin position="570"/>
        <end position="592"/>
    </location>
</feature>
<dbReference type="Gene3D" id="2.130.10.30">
    <property type="entry name" value="Regulator of chromosome condensation 1/beta-lactamase-inhibitor protein II"/>
    <property type="match status" value="1"/>
</dbReference>
<gene>
    <name evidence="4" type="ORF">PVPCR_0802020</name>
    <name evidence="5" type="ORF">YYG_02737</name>
</gene>
<feature type="region of interest" description="Disordered" evidence="3">
    <location>
        <begin position="26"/>
        <end position="53"/>
    </location>
</feature>
<feature type="compositionally biased region" description="Polar residues" evidence="3">
    <location>
        <begin position="556"/>
        <end position="569"/>
    </location>
</feature>
<evidence type="ECO:0000313" key="6">
    <source>
        <dbReference type="Proteomes" id="UP000030659"/>
    </source>
</evidence>
<keyword evidence="7" id="KW-1185">Reference proteome</keyword>
<dbReference type="InterPro" id="IPR028641">
    <property type="entry name" value="RCC2"/>
</dbReference>
<dbReference type="PROSITE" id="PS00626">
    <property type="entry name" value="RCC1_2"/>
    <property type="match status" value="1"/>
</dbReference>
<proteinExistence type="predicted"/>
<feature type="compositionally biased region" description="Polar residues" evidence="3">
    <location>
        <begin position="593"/>
        <end position="605"/>
    </location>
</feature>
<evidence type="ECO:0000256" key="2">
    <source>
        <dbReference type="SAM" id="Coils"/>
    </source>
</evidence>
<dbReference type="EMBL" id="LR865413">
    <property type="protein sequence ID" value="CAD2103024.1"/>
    <property type="molecule type" value="Genomic_DNA"/>
</dbReference>
<reference evidence="5 6" key="1">
    <citation type="submission" date="2013-02" db="EMBL/GenBank/DDBJ databases">
        <title>The Genome Sequence of Plasmodium vinckei petteri CR.</title>
        <authorList>
            <consortium name="The Broad Institute Genome Sequencing Platform"/>
            <consortium name="The Broad Institute Genome Sequencing Center for Infectious Disease"/>
            <person name="Neafsey D."/>
            <person name="Cheeseman I."/>
            <person name="Volkman S."/>
            <person name="Adams J."/>
            <person name="Walker B."/>
            <person name="Young S.K."/>
            <person name="Zeng Q."/>
            <person name="Gargeya S."/>
            <person name="Fitzgerald M."/>
            <person name="Haas B."/>
            <person name="Abouelleil A."/>
            <person name="Alvarado L."/>
            <person name="Arachchi H.M."/>
            <person name="Berlin A.M."/>
            <person name="Chapman S.B."/>
            <person name="Dewar J."/>
            <person name="Goldberg J."/>
            <person name="Griggs A."/>
            <person name="Gujja S."/>
            <person name="Hansen M."/>
            <person name="Howarth C."/>
            <person name="Imamovic A."/>
            <person name="Larimer J."/>
            <person name="McCowan C."/>
            <person name="Murphy C."/>
            <person name="Neiman D."/>
            <person name="Pearson M."/>
            <person name="Priest M."/>
            <person name="Roberts A."/>
            <person name="Saif S."/>
            <person name="Shea T."/>
            <person name="Sisk P."/>
            <person name="Sykes S."/>
            <person name="Wortman J."/>
            <person name="Nusbaum C."/>
            <person name="Birren B."/>
        </authorList>
    </citation>
    <scope>NUCLEOTIDE SEQUENCE [LARGE SCALE GENOMIC DNA]</scope>
    <source>
        <strain evidence="5 6">CR</strain>
    </source>
</reference>
<feature type="compositionally biased region" description="Basic and acidic residues" evidence="3">
    <location>
        <begin position="432"/>
        <end position="461"/>
    </location>
</feature>
<dbReference type="PROSITE" id="PS50012">
    <property type="entry name" value="RCC1_3"/>
    <property type="match status" value="2"/>
</dbReference>
<dbReference type="Pfam" id="PF13540">
    <property type="entry name" value="RCC1_2"/>
    <property type="match status" value="1"/>
</dbReference>
<dbReference type="Proteomes" id="UP000515268">
    <property type="component" value="Chromosome PVPCR_08"/>
</dbReference>
<evidence type="ECO:0000256" key="3">
    <source>
        <dbReference type="SAM" id="MobiDB-lite"/>
    </source>
</evidence>
<feature type="compositionally biased region" description="Polar residues" evidence="3">
    <location>
        <begin position="523"/>
        <end position="532"/>
    </location>
</feature>
<evidence type="ECO:0000256" key="1">
    <source>
        <dbReference type="PROSITE-ProRule" id="PRU00235"/>
    </source>
</evidence>
<feature type="repeat" description="RCC1" evidence="1">
    <location>
        <begin position="272"/>
        <end position="321"/>
    </location>
</feature>
<dbReference type="Proteomes" id="UP000030659">
    <property type="component" value="Unassembled WGS sequence"/>
</dbReference>
<feature type="region of interest" description="Disordered" evidence="3">
    <location>
        <begin position="2068"/>
        <end position="2115"/>
    </location>
</feature>
<dbReference type="OrthoDB" id="10256179at2759"/>
<feature type="compositionally biased region" description="Basic and acidic residues" evidence="3">
    <location>
        <begin position="501"/>
        <end position="518"/>
    </location>
</feature>
<dbReference type="PANTHER" id="PTHR46207">
    <property type="entry name" value="PROTEIN RCC2"/>
    <property type="match status" value="1"/>
</dbReference>
<feature type="compositionally biased region" description="Acidic residues" evidence="3">
    <location>
        <begin position="533"/>
        <end position="544"/>
    </location>
</feature>
<dbReference type="InterPro" id="IPR000408">
    <property type="entry name" value="Reg_chr_condens"/>
</dbReference>
<feature type="compositionally biased region" description="Polar residues" evidence="3">
    <location>
        <begin position="410"/>
        <end position="424"/>
    </location>
</feature>
<dbReference type="GO" id="GO:0031267">
    <property type="term" value="F:small GTPase binding"/>
    <property type="evidence" value="ECO:0007669"/>
    <property type="project" value="TreeGrafter"/>
</dbReference>
<reference evidence="4 7" key="2">
    <citation type="submission" date="2020-08" db="EMBL/GenBank/DDBJ databases">
        <authorList>
            <person name="Ramaprasad A."/>
        </authorList>
    </citation>
    <scope>NUCLEOTIDE SEQUENCE [LARGE SCALE GENOMIC DNA]</scope>
</reference>
<feature type="compositionally biased region" description="Basic and acidic residues" evidence="3">
    <location>
        <begin position="2100"/>
        <end position="2115"/>
    </location>
</feature>
<dbReference type="GO" id="GO:0016020">
    <property type="term" value="C:membrane"/>
    <property type="evidence" value="ECO:0007669"/>
    <property type="project" value="TreeGrafter"/>
</dbReference>
<feature type="repeat" description="RCC1" evidence="1">
    <location>
        <begin position="141"/>
        <end position="215"/>
    </location>
</feature>